<feature type="region of interest" description="Disordered" evidence="1">
    <location>
        <begin position="1"/>
        <end position="25"/>
    </location>
</feature>
<dbReference type="RefSeq" id="WP_138653793.1">
    <property type="nucleotide sequence ID" value="NZ_CP040637.1"/>
</dbReference>
<accession>A0A4P9TFU2</accession>
<evidence type="ECO:0000256" key="1">
    <source>
        <dbReference type="SAM" id="MobiDB-lite"/>
    </source>
</evidence>
<dbReference type="AlphaFoldDB" id="A0A4P9TFU2"/>
<reference evidence="3" key="1">
    <citation type="submission" date="2019-05" db="EMBL/GenBank/DDBJ databases">
        <title>Complete Genome Sequence and Methylation Pattern of the Halophilic Archaeon Natrinema pallidum BOL6-1.</title>
        <authorList>
            <person name="DasSarma P."/>
            <person name="DasSarma B.P."/>
            <person name="DasSarma S.L."/>
            <person name="Martinez F.L."/>
            <person name="Guzman D."/>
            <person name="Roberts R.J."/>
            <person name="DasSarma S."/>
        </authorList>
    </citation>
    <scope>NUCLEOTIDE SEQUENCE [LARGE SCALE GENOMIC DNA]</scope>
    <source>
        <strain evidence="3">BOL6-1</strain>
    </source>
</reference>
<dbReference type="Proteomes" id="UP000307562">
    <property type="component" value="Chromosome"/>
</dbReference>
<sequence length="104" mass="11206">MNTNEDHSENANGSNSTNSLPGVIRSSLERLGDDGEIDEAAALVRRLEVAQRFDDAESHAETLEPLEGGPMLGAHRYCIEGDGEDEWLASNYVVEVGFDGGDGR</sequence>
<name>A0A4P9TFU2_9EURY</name>
<organism evidence="2 3">
    <name type="scientific">Natrinema pallidum</name>
    <dbReference type="NCBI Taxonomy" id="69527"/>
    <lineage>
        <taxon>Archaea</taxon>
        <taxon>Methanobacteriati</taxon>
        <taxon>Methanobacteriota</taxon>
        <taxon>Stenosarchaea group</taxon>
        <taxon>Halobacteria</taxon>
        <taxon>Halobacteriales</taxon>
        <taxon>Natrialbaceae</taxon>
        <taxon>Natrinema</taxon>
    </lineage>
</organism>
<gene>
    <name evidence="2" type="ORF">FGF80_10195</name>
</gene>
<proteinExistence type="predicted"/>
<evidence type="ECO:0000313" key="2">
    <source>
        <dbReference type="EMBL" id="QCW03589.1"/>
    </source>
</evidence>
<protein>
    <submittedName>
        <fullName evidence="2">Uncharacterized protein</fullName>
    </submittedName>
</protein>
<feature type="compositionally biased region" description="Polar residues" evidence="1">
    <location>
        <begin position="10"/>
        <end position="20"/>
    </location>
</feature>
<dbReference type="KEGG" id="npl:FGF80_10195"/>
<dbReference type="GeneID" id="96156357"/>
<keyword evidence="3" id="KW-1185">Reference proteome</keyword>
<evidence type="ECO:0000313" key="3">
    <source>
        <dbReference type="Proteomes" id="UP000307562"/>
    </source>
</evidence>
<dbReference type="EMBL" id="CP040637">
    <property type="protein sequence ID" value="QCW03589.1"/>
    <property type="molecule type" value="Genomic_DNA"/>
</dbReference>